<accession>A0A0A8ZYU8</accession>
<reference evidence="1" key="2">
    <citation type="journal article" date="2015" name="Data Brief">
        <title>Shoot transcriptome of the giant reed, Arundo donax.</title>
        <authorList>
            <person name="Barrero R.A."/>
            <person name="Guerrero F.D."/>
            <person name="Moolhuijzen P."/>
            <person name="Goolsby J.A."/>
            <person name="Tidwell J."/>
            <person name="Bellgard S.E."/>
            <person name="Bellgard M.I."/>
        </authorList>
    </citation>
    <scope>NUCLEOTIDE SEQUENCE</scope>
    <source>
        <tissue evidence="1">Shoot tissue taken approximately 20 cm above the soil surface</tissue>
    </source>
</reference>
<dbReference type="EMBL" id="GBRH01253894">
    <property type="protein sequence ID" value="JAD44001.1"/>
    <property type="molecule type" value="Transcribed_RNA"/>
</dbReference>
<reference evidence="1" key="1">
    <citation type="submission" date="2014-09" db="EMBL/GenBank/DDBJ databases">
        <authorList>
            <person name="Magalhaes I.L.F."/>
            <person name="Oliveira U."/>
            <person name="Santos F.R."/>
            <person name="Vidigal T.H.D.A."/>
            <person name="Brescovit A.D."/>
            <person name="Santos A.J."/>
        </authorList>
    </citation>
    <scope>NUCLEOTIDE SEQUENCE</scope>
    <source>
        <tissue evidence="1">Shoot tissue taken approximately 20 cm above the soil surface</tissue>
    </source>
</reference>
<proteinExistence type="predicted"/>
<evidence type="ECO:0000313" key="1">
    <source>
        <dbReference type="EMBL" id="JAD44001.1"/>
    </source>
</evidence>
<sequence length="12" mass="1461">MDLLLVRLEFVL</sequence>
<name>A0A0A8ZYU8_ARUDO</name>
<protein>
    <submittedName>
        <fullName evidence="1">Uncharacterized protein</fullName>
    </submittedName>
</protein>
<organism evidence="1">
    <name type="scientific">Arundo donax</name>
    <name type="common">Giant reed</name>
    <name type="synonym">Donax arundinaceus</name>
    <dbReference type="NCBI Taxonomy" id="35708"/>
    <lineage>
        <taxon>Eukaryota</taxon>
        <taxon>Viridiplantae</taxon>
        <taxon>Streptophyta</taxon>
        <taxon>Embryophyta</taxon>
        <taxon>Tracheophyta</taxon>
        <taxon>Spermatophyta</taxon>
        <taxon>Magnoliopsida</taxon>
        <taxon>Liliopsida</taxon>
        <taxon>Poales</taxon>
        <taxon>Poaceae</taxon>
        <taxon>PACMAD clade</taxon>
        <taxon>Arundinoideae</taxon>
        <taxon>Arundineae</taxon>
        <taxon>Arundo</taxon>
    </lineage>
</organism>